<dbReference type="EMBL" id="QBKP01000008">
    <property type="protein sequence ID" value="PTX49068.1"/>
    <property type="molecule type" value="Genomic_DNA"/>
</dbReference>
<dbReference type="AlphaFoldDB" id="A0A2T6AZ42"/>
<dbReference type="OrthoDB" id="6936674at2"/>
<comment type="caution">
    <text evidence="1">The sequence shown here is derived from an EMBL/GenBank/DDBJ whole genome shotgun (WGS) entry which is preliminary data.</text>
</comment>
<dbReference type="Proteomes" id="UP000244224">
    <property type="component" value="Unassembled WGS sequence"/>
</dbReference>
<name>A0A2T6AZ42_9RHOB</name>
<evidence type="ECO:0000313" key="1">
    <source>
        <dbReference type="EMBL" id="PTX49068.1"/>
    </source>
</evidence>
<dbReference type="RefSeq" id="WP_108129338.1">
    <property type="nucleotide sequence ID" value="NZ_QBKP01000008.1"/>
</dbReference>
<sequence length="67" mass="7766">MTDRITVDDLRKVTLCVKGLRRYFNERGLDFKDFVKNGMTVEDAMLHGDEAFIRRVIEMKGQGDGEQ</sequence>
<gene>
    <name evidence="1" type="ORF">C8N34_108178</name>
</gene>
<protein>
    <submittedName>
        <fullName evidence="1">Uncharacterized protein</fullName>
    </submittedName>
</protein>
<reference evidence="1 2" key="1">
    <citation type="submission" date="2018-04" db="EMBL/GenBank/DDBJ databases">
        <title>Genomic Encyclopedia of Archaeal and Bacterial Type Strains, Phase II (KMG-II): from individual species to whole genera.</title>
        <authorList>
            <person name="Goeker M."/>
        </authorList>
    </citation>
    <scope>NUCLEOTIDE SEQUENCE [LARGE SCALE GENOMIC DNA]</scope>
    <source>
        <strain evidence="1 2">DSM 21823</strain>
    </source>
</reference>
<keyword evidence="2" id="KW-1185">Reference proteome</keyword>
<proteinExistence type="predicted"/>
<organism evidence="1 2">
    <name type="scientific">Gemmobacter caeni</name>
    <dbReference type="NCBI Taxonomy" id="589035"/>
    <lineage>
        <taxon>Bacteria</taxon>
        <taxon>Pseudomonadati</taxon>
        <taxon>Pseudomonadota</taxon>
        <taxon>Alphaproteobacteria</taxon>
        <taxon>Rhodobacterales</taxon>
        <taxon>Paracoccaceae</taxon>
        <taxon>Gemmobacter</taxon>
    </lineage>
</organism>
<accession>A0A2T6AZ42</accession>
<evidence type="ECO:0000313" key="2">
    <source>
        <dbReference type="Proteomes" id="UP000244224"/>
    </source>
</evidence>